<dbReference type="SMART" id="SM00902">
    <property type="entry name" value="Fe_hyd_SSU"/>
    <property type="match status" value="1"/>
</dbReference>
<dbReference type="AlphaFoldDB" id="A0A9K3CZT0"/>
<accession>A0A9K3CZT0</accession>
<dbReference type="Pfam" id="PF02906">
    <property type="entry name" value="Fe_hyd_lg_C"/>
    <property type="match status" value="1"/>
</dbReference>
<dbReference type="InterPro" id="IPR008254">
    <property type="entry name" value="Flavodoxin/NO_synth"/>
</dbReference>
<dbReference type="Gene3D" id="3.40.950.10">
    <property type="entry name" value="Fe-only Hydrogenase (Larger Subunit), Chain L, domain 3"/>
    <property type="match status" value="1"/>
</dbReference>
<dbReference type="InterPro" id="IPR003149">
    <property type="entry name" value="Fe_hydrogenase_ssu"/>
</dbReference>
<dbReference type="InterPro" id="IPR036991">
    <property type="entry name" value="Fe_hydrogenase_ssu_sf"/>
</dbReference>
<dbReference type="Proteomes" id="UP000265618">
    <property type="component" value="Unassembled WGS sequence"/>
</dbReference>
<comment type="caution">
    <text evidence="4">The sequence shown here is derived from an EMBL/GenBank/DDBJ whole genome shotgun (WGS) entry which is preliminary data.</text>
</comment>
<dbReference type="PRINTS" id="PR00369">
    <property type="entry name" value="FLAVODOXIN"/>
</dbReference>
<dbReference type="InterPro" id="IPR029039">
    <property type="entry name" value="Flavoprotein-like_sf"/>
</dbReference>
<name>A0A9K3CZT0_9EUKA</name>
<dbReference type="OrthoDB" id="1688044at2759"/>
<keyword evidence="5" id="KW-1185">Reference proteome</keyword>
<dbReference type="SUPFAM" id="SSF52218">
    <property type="entry name" value="Flavoproteins"/>
    <property type="match status" value="1"/>
</dbReference>
<proteinExistence type="inferred from homology"/>
<dbReference type="EMBL" id="BDIP01002288">
    <property type="protein sequence ID" value="GIQ86057.1"/>
    <property type="molecule type" value="Genomic_DNA"/>
</dbReference>
<dbReference type="InterPro" id="IPR004108">
    <property type="entry name" value="Fe_hydrogenase_lsu_C"/>
</dbReference>
<evidence type="ECO:0000256" key="1">
    <source>
        <dbReference type="ARBA" id="ARBA00006596"/>
    </source>
</evidence>
<dbReference type="Gene3D" id="3.40.50.360">
    <property type="match status" value="1"/>
</dbReference>
<gene>
    <name evidence="4" type="ORF">KIPB_007834</name>
</gene>
<dbReference type="SUPFAM" id="SSF53920">
    <property type="entry name" value="Fe-only hydrogenase"/>
    <property type="match status" value="1"/>
</dbReference>
<dbReference type="GO" id="GO:0009055">
    <property type="term" value="F:electron transfer activity"/>
    <property type="evidence" value="ECO:0007669"/>
    <property type="project" value="InterPro"/>
</dbReference>
<dbReference type="Pfam" id="PF00258">
    <property type="entry name" value="Flavodoxin_1"/>
    <property type="match status" value="1"/>
</dbReference>
<dbReference type="GO" id="GO:0050660">
    <property type="term" value="F:flavin adenine dinucleotide binding"/>
    <property type="evidence" value="ECO:0007669"/>
    <property type="project" value="TreeGrafter"/>
</dbReference>
<dbReference type="PROSITE" id="PS00201">
    <property type="entry name" value="FLAVODOXIN"/>
    <property type="match status" value="1"/>
</dbReference>
<dbReference type="InterPro" id="IPR009016">
    <property type="entry name" value="Fe_hydrogenase"/>
</dbReference>
<dbReference type="Gene3D" id="4.10.260.20">
    <property type="entry name" value="Iron hydrogenase, small subunit"/>
    <property type="match status" value="1"/>
</dbReference>
<dbReference type="InterPro" id="IPR001226">
    <property type="entry name" value="Flavodoxin_CS"/>
</dbReference>
<sequence length="574" mass="62253">TIRIAVCSGIKYAQKLLDVVRKSGKEYHFVEVMACPGGCIGGGGQPRSMDTDIIAKRMDAIYSIDSHSAVRRSHENPEIQALYANFLGTPNGHLAHELLHTHFEDRSALVTRPKDEDEDEEAEVCGGAGPRVGIVYATQTGNTKDLASQLAADLNEKNRLGVKAKSIDKLDPASLSEFDYLVYMTCTFGVGEQPDSAADFVKYLAGAKEGTFKDTKFCVFGTGSTAYELYCKAALEIDAALAKLGGTRLMDCVKADESVGYEGFYAKFLDALVPKLPEGCPVDPVSGIPFLYTVEPSTAESVPVSSIAPNGYDYLLSTAATDSTLTLDLPRHVEPGLYKVSIHVPNADEMVQKVLKRFDYDNNAVMEIKQSIAEKPIFRGVTHVRMGQLFRHLLALQAPAGHAFLRSLASLCTDDAERHTLEQLLKLYPKQVVSYIDIILRTQSTPLCPSFLTSYIPPMKPQVLPGVVVGDTLTIQLGNQDAARHYLVRLIPVDKVPGETLIFADEHGSFAAEYLANRDSHVTMGTDPAAAGAALAAGTNIVYFGRANDTARAISQSAVAAGQDVKGHIRFEDW</sequence>
<organism evidence="4 5">
    <name type="scientific">Kipferlia bialata</name>
    <dbReference type="NCBI Taxonomy" id="797122"/>
    <lineage>
        <taxon>Eukaryota</taxon>
        <taxon>Metamonada</taxon>
        <taxon>Carpediemonas-like organisms</taxon>
        <taxon>Kipferlia</taxon>
    </lineage>
</organism>
<feature type="domain" description="Flavodoxin-like" evidence="3">
    <location>
        <begin position="132"/>
        <end position="273"/>
    </location>
</feature>
<keyword evidence="2" id="KW-0285">Flavoprotein</keyword>
<dbReference type="GO" id="GO:0005829">
    <property type="term" value="C:cytosol"/>
    <property type="evidence" value="ECO:0007669"/>
    <property type="project" value="TreeGrafter"/>
</dbReference>
<evidence type="ECO:0000259" key="3">
    <source>
        <dbReference type="PROSITE" id="PS50902"/>
    </source>
</evidence>
<dbReference type="Gene3D" id="1.20.990.10">
    <property type="entry name" value="NADPH-cytochrome p450 Reductase, Chain A, domain 3"/>
    <property type="match status" value="1"/>
</dbReference>
<dbReference type="PROSITE" id="PS50902">
    <property type="entry name" value="FLAVODOXIN_LIKE"/>
    <property type="match status" value="1"/>
</dbReference>
<dbReference type="PANTHER" id="PTHR19384:SF17">
    <property type="entry name" value="NADPH--CYTOCHROME P450 REDUCTASE"/>
    <property type="match status" value="1"/>
</dbReference>
<dbReference type="GO" id="GO:0003958">
    <property type="term" value="F:NADPH-hemoprotein reductase activity"/>
    <property type="evidence" value="ECO:0007669"/>
    <property type="project" value="TreeGrafter"/>
</dbReference>
<protein>
    <submittedName>
        <fullName evidence="4">Flavodoxin</fullName>
    </submittedName>
</protein>
<evidence type="ECO:0000313" key="5">
    <source>
        <dbReference type="Proteomes" id="UP000265618"/>
    </source>
</evidence>
<dbReference type="SUPFAM" id="SSF63380">
    <property type="entry name" value="Riboflavin synthase domain-like"/>
    <property type="match status" value="1"/>
</dbReference>
<comment type="similarity">
    <text evidence="1">Belongs to the NARF family.</text>
</comment>
<dbReference type="InterPro" id="IPR001094">
    <property type="entry name" value="Flavdoxin-like"/>
</dbReference>
<dbReference type="InterPro" id="IPR017938">
    <property type="entry name" value="Riboflavin_synthase-like_b-brl"/>
</dbReference>
<dbReference type="InterPro" id="IPR023173">
    <property type="entry name" value="NADPH_Cyt_P450_Rdtase_alpha"/>
</dbReference>
<feature type="non-terminal residue" evidence="4">
    <location>
        <position position="1"/>
    </location>
</feature>
<reference evidence="4 5" key="1">
    <citation type="journal article" date="2018" name="PLoS ONE">
        <title>The draft genome of Kipferlia bialata reveals reductive genome evolution in fornicate parasites.</title>
        <authorList>
            <person name="Tanifuji G."/>
            <person name="Takabayashi S."/>
            <person name="Kume K."/>
            <person name="Takagi M."/>
            <person name="Nakayama T."/>
            <person name="Kamikawa R."/>
            <person name="Inagaki Y."/>
            <person name="Hashimoto T."/>
        </authorList>
    </citation>
    <scope>NUCLEOTIDE SEQUENCE [LARGE SCALE GENOMIC DNA]</scope>
    <source>
        <strain evidence="4">NY0173</strain>
    </source>
</reference>
<dbReference type="GO" id="GO:0010181">
    <property type="term" value="F:FMN binding"/>
    <property type="evidence" value="ECO:0007669"/>
    <property type="project" value="InterPro"/>
</dbReference>
<dbReference type="PANTHER" id="PTHR19384">
    <property type="entry name" value="NITRIC OXIDE SYNTHASE-RELATED"/>
    <property type="match status" value="1"/>
</dbReference>
<evidence type="ECO:0000256" key="2">
    <source>
        <dbReference type="ARBA" id="ARBA00022630"/>
    </source>
</evidence>
<dbReference type="Pfam" id="PF02256">
    <property type="entry name" value="Fe_hyd_SSU"/>
    <property type="match status" value="1"/>
</dbReference>
<evidence type="ECO:0000313" key="4">
    <source>
        <dbReference type="EMBL" id="GIQ86057.1"/>
    </source>
</evidence>